<evidence type="ECO:0000256" key="5">
    <source>
        <dbReference type="ARBA" id="ARBA00023136"/>
    </source>
</evidence>
<keyword evidence="8" id="KW-0449">Lipoprotein</keyword>
<keyword evidence="5" id="KW-0472">Membrane</keyword>
<dbReference type="GO" id="GO:0005886">
    <property type="term" value="C:plasma membrane"/>
    <property type="evidence" value="ECO:0007669"/>
    <property type="project" value="UniProtKB-SubCell"/>
</dbReference>
<protein>
    <recommendedName>
        <fullName evidence="11">X8 domain-containing protein</fullName>
    </recommendedName>
</protein>
<dbReference type="Pfam" id="PF07983">
    <property type="entry name" value="X8"/>
    <property type="match status" value="1"/>
</dbReference>
<evidence type="ECO:0000256" key="6">
    <source>
        <dbReference type="ARBA" id="ARBA00023157"/>
    </source>
</evidence>
<proteinExistence type="predicted"/>
<evidence type="ECO:0000256" key="2">
    <source>
        <dbReference type="ARBA" id="ARBA00022475"/>
    </source>
</evidence>
<evidence type="ECO:0000256" key="4">
    <source>
        <dbReference type="ARBA" id="ARBA00022729"/>
    </source>
</evidence>
<comment type="caution">
    <text evidence="12">The sequence shown here is derived from an EMBL/GenBank/DDBJ whole genome shotgun (WGS) entry which is preliminary data.</text>
</comment>
<gene>
    <name evidence="12" type="ORF">ACJRO7_030744</name>
</gene>
<feature type="signal peptide" evidence="10">
    <location>
        <begin position="1"/>
        <end position="23"/>
    </location>
</feature>
<dbReference type="InterPro" id="IPR012946">
    <property type="entry name" value="X8"/>
</dbReference>
<evidence type="ECO:0000313" key="13">
    <source>
        <dbReference type="Proteomes" id="UP001634007"/>
    </source>
</evidence>
<dbReference type="EMBL" id="JBJKBG010000008">
    <property type="protein sequence ID" value="KAL3725762.1"/>
    <property type="molecule type" value="Genomic_DNA"/>
</dbReference>
<evidence type="ECO:0000256" key="9">
    <source>
        <dbReference type="SAM" id="MobiDB-lite"/>
    </source>
</evidence>
<evidence type="ECO:0000256" key="1">
    <source>
        <dbReference type="ARBA" id="ARBA00004609"/>
    </source>
</evidence>
<feature type="region of interest" description="Disordered" evidence="9">
    <location>
        <begin position="511"/>
        <end position="549"/>
    </location>
</feature>
<dbReference type="PANTHER" id="PTHR31044">
    <property type="entry name" value="BETA-1,3 GLUCANASE"/>
    <property type="match status" value="1"/>
</dbReference>
<name>A0ABD3JEJ6_EUCGL</name>
<dbReference type="Gene3D" id="1.20.58.1040">
    <property type="match status" value="1"/>
</dbReference>
<dbReference type="Proteomes" id="UP001634007">
    <property type="component" value="Unassembled WGS sequence"/>
</dbReference>
<sequence>MAGASSKCLFLFPLSLLIFCSSGTPVGLSKHANIKALDSLSIKTSTFFGLKKVAPSQIEAFAADNQDLSSLTNFGGSIHLFLNVDQMKNVLHSEPSAVSLLKLKAQTLASHPQARLEGIILGFGYQNVGPTKLRKISSTLELVNGVMNREKKMKVSVAFPLAFLEKLGKDDSEEPRRLFSSIEKLAPMVIIEDNITSEPGNKDKVVRSVIHRALLSCSRFSPNHIPLVLPLKTPVFRSTAEAALLINSVLKSLESNAQIKPGRIVELYTDASDMHELRYQDVQYKRSVSFHRELLSHLKQSLHDSVASPTTTFPVTPVSPTPVITPDAPPTIITVPSTTPVTATPENPAAPIIVPPTNPVNPPVPITNPAGTPIAVPGAQPVSNPVTTYPSPPGGAPVTTPVTTPVTNPVAPPVTTNAPAVPGQSWCVARSGVSEIALQQALDYACGIGGADCSQIQEGANCYNPNSLQNHASYAFNSYYQKNPVPTSCDFGGVASIVNANPSVGSCIYPTSQSSSTPATTTTTPTPTTASMSPPSTGVPISSSGTPPAVFNPVSAGPTGYTVGSPLAGNTSISTSTKLEPFRYSGCVVFLTTLVVAKMMLAK</sequence>
<dbReference type="GO" id="GO:0098552">
    <property type="term" value="C:side of membrane"/>
    <property type="evidence" value="ECO:0007669"/>
    <property type="project" value="UniProtKB-KW"/>
</dbReference>
<dbReference type="GO" id="GO:0009506">
    <property type="term" value="C:plasmodesma"/>
    <property type="evidence" value="ECO:0007669"/>
    <property type="project" value="UniProtKB-ARBA"/>
</dbReference>
<evidence type="ECO:0000256" key="7">
    <source>
        <dbReference type="ARBA" id="ARBA00023180"/>
    </source>
</evidence>
<feature type="domain" description="X8" evidence="11">
    <location>
        <begin position="425"/>
        <end position="509"/>
    </location>
</feature>
<keyword evidence="3" id="KW-0336">GPI-anchor</keyword>
<dbReference type="AlphaFoldDB" id="A0ABD3JEJ6"/>
<keyword evidence="7" id="KW-0325">Glycoprotein</keyword>
<accession>A0ABD3JEJ6</accession>
<dbReference type="PANTHER" id="PTHR31044:SF120">
    <property type="entry name" value="CARBOHYDRATE-BINDING X8 DOMAIN SUPERFAMILY PROTEIN"/>
    <property type="match status" value="1"/>
</dbReference>
<keyword evidence="4 10" id="KW-0732">Signal</keyword>
<evidence type="ECO:0000256" key="8">
    <source>
        <dbReference type="ARBA" id="ARBA00023288"/>
    </source>
</evidence>
<dbReference type="FunFam" id="1.20.58.1040:FF:000001">
    <property type="entry name" value="Glucan endo-1,3-beta-glucosidase 4"/>
    <property type="match status" value="1"/>
</dbReference>
<keyword evidence="13" id="KW-1185">Reference proteome</keyword>
<organism evidence="12 13">
    <name type="scientific">Eucalyptus globulus</name>
    <name type="common">Tasmanian blue gum</name>
    <dbReference type="NCBI Taxonomy" id="34317"/>
    <lineage>
        <taxon>Eukaryota</taxon>
        <taxon>Viridiplantae</taxon>
        <taxon>Streptophyta</taxon>
        <taxon>Embryophyta</taxon>
        <taxon>Tracheophyta</taxon>
        <taxon>Spermatophyta</taxon>
        <taxon>Magnoliopsida</taxon>
        <taxon>eudicotyledons</taxon>
        <taxon>Gunneridae</taxon>
        <taxon>Pentapetalae</taxon>
        <taxon>rosids</taxon>
        <taxon>malvids</taxon>
        <taxon>Myrtales</taxon>
        <taxon>Myrtaceae</taxon>
        <taxon>Myrtoideae</taxon>
        <taxon>Eucalypteae</taxon>
        <taxon>Eucalyptus</taxon>
    </lineage>
</organism>
<evidence type="ECO:0000313" key="12">
    <source>
        <dbReference type="EMBL" id="KAL3725762.1"/>
    </source>
</evidence>
<comment type="subcellular location">
    <subcellularLocation>
        <location evidence="1">Cell membrane</location>
        <topology evidence="1">Lipid-anchor</topology>
        <topology evidence="1">GPI-anchor</topology>
    </subcellularLocation>
</comment>
<feature type="chain" id="PRO_5044752412" description="X8 domain-containing protein" evidence="10">
    <location>
        <begin position="24"/>
        <end position="603"/>
    </location>
</feature>
<keyword evidence="6" id="KW-1015">Disulfide bond</keyword>
<reference evidence="12 13" key="1">
    <citation type="submission" date="2024-11" db="EMBL/GenBank/DDBJ databases">
        <title>Chromosome-level genome assembly of Eucalyptus globulus Labill. provides insights into its genome evolution.</title>
        <authorList>
            <person name="Li X."/>
        </authorList>
    </citation>
    <scope>NUCLEOTIDE SEQUENCE [LARGE SCALE GENOMIC DNA]</scope>
    <source>
        <strain evidence="12">CL2024</strain>
        <tissue evidence="12">Fresh tender leaves</tissue>
    </source>
</reference>
<evidence type="ECO:0000259" key="11">
    <source>
        <dbReference type="SMART" id="SM00768"/>
    </source>
</evidence>
<evidence type="ECO:0000256" key="10">
    <source>
        <dbReference type="SAM" id="SignalP"/>
    </source>
</evidence>
<dbReference type="SMART" id="SM00768">
    <property type="entry name" value="X8"/>
    <property type="match status" value="1"/>
</dbReference>
<dbReference type="InterPro" id="IPR044788">
    <property type="entry name" value="X8_dom_prot"/>
</dbReference>
<evidence type="ECO:0000256" key="3">
    <source>
        <dbReference type="ARBA" id="ARBA00022622"/>
    </source>
</evidence>
<feature type="compositionally biased region" description="Low complexity" evidence="9">
    <location>
        <begin position="511"/>
        <end position="536"/>
    </location>
</feature>
<keyword evidence="2" id="KW-1003">Cell membrane</keyword>